<name>A0A9P6JUA3_9AGAR</name>
<evidence type="ECO:0000259" key="2">
    <source>
        <dbReference type="Pfam" id="PF02752"/>
    </source>
</evidence>
<feature type="compositionally biased region" description="Low complexity" evidence="1">
    <location>
        <begin position="627"/>
        <end position="646"/>
    </location>
</feature>
<feature type="region of interest" description="Disordered" evidence="1">
    <location>
        <begin position="677"/>
        <end position="699"/>
    </location>
</feature>
<feature type="region of interest" description="Disordered" evidence="1">
    <location>
        <begin position="755"/>
        <end position="985"/>
    </location>
</feature>
<sequence>MSQVKLNLQPPPNVDFVTGYPGIPPGPDRPQASVKVFAYLGHQAVEVRVPQTGVKAKWVRIELRKVETLPGGGPGNTYHDNVGPSPVPLWTSSDEYGHLRSQDFPFSIRIPESIAPTIALDNKAGIGYELLASVCTKGKRGFLRKAKSVVVSVSSPVIIDKHELHSTWPVYCQQETRHLEQDGVNLIVERNRTCFGPGDRISVMATVKSDSLHTVILRGFEIALRETTVFRPGLMPGKRTAPLSKQTSISENKVPVNQTLYGGTTHSLELACMVPANHTTPTLTSARYIDVTYTLCVRALMGTGTHVLMELPIMISNWQREVSFEAISRIGPTPGLSLLANAAHPTPINTLQNAPLGRPADAVAATLPINRSGLDSGFGNHQASASNAYTTMPGPSGSGSGVVADEFGARPNISTSSSNPATIGGSTTANHVAGTAASGSTTSPARRPNSAGGNNRFTVTNLHPSDGATQPKRNPSANATGAGSGSTQGRPWISAAEEKQLYEQARQNVVKLQGPAAAPPPVSTSATPPPVNASPPPAVAALPSSSTPTGNPQWISAQEEKRLFEQARAAVEKTHGIVPVSPPAAAVAAPSSSHTKQFSSEAPSASKPSGAALYAEAINARSRNPTATPVPAPVSGSSVAGGSRTTNLSPLKPNAAIPYLTADQEKAALRRYEEAKLAVDRTQRDPSSPPIAGGSSNSAPIAYESLFPAVAAPAPAPSSQPPPIDASPPPFESATGPNNIMAQLSEKERMRRQYELQDAAAMARQKQASPPPPVAYTSPPPPAAGPPTPAQYANALEEKEAMRRKFELRDAQMAARQNPAPPSFQVASPTPQPLATRTNGTTDSYGATGSPSRTPNPSSPPAFRPTPQPPTSPAAGGSSRILTAAEEKALLKAKYEMRDAPPKKEPQSPQRYPTNGASPSYAPAPYSPSGMNGAPPPPLMPRPPASYIQETQEEDARLSRLNGNANDPGRPMPNGSGSSSGLNGY</sequence>
<feature type="region of interest" description="Disordered" evidence="1">
    <location>
        <begin position="623"/>
        <end position="653"/>
    </location>
</feature>
<dbReference type="InterPro" id="IPR053060">
    <property type="entry name" value="Cytokinesis_Signaling_Reg"/>
</dbReference>
<evidence type="ECO:0000313" key="4">
    <source>
        <dbReference type="Proteomes" id="UP000807306"/>
    </source>
</evidence>
<comment type="caution">
    <text evidence="3">The sequence shown here is derived from an EMBL/GenBank/DDBJ whole genome shotgun (WGS) entry which is preliminary data.</text>
</comment>
<feature type="compositionally biased region" description="Pro residues" evidence="1">
    <location>
        <begin position="517"/>
        <end position="538"/>
    </location>
</feature>
<feature type="region of interest" description="Disordered" evidence="1">
    <location>
        <begin position="585"/>
        <end position="609"/>
    </location>
</feature>
<dbReference type="GO" id="GO:0000917">
    <property type="term" value="P:division septum assembly"/>
    <property type="evidence" value="ECO:0007669"/>
    <property type="project" value="TreeGrafter"/>
</dbReference>
<feature type="compositionally biased region" description="Polar residues" evidence="1">
    <location>
        <begin position="594"/>
        <end position="607"/>
    </location>
</feature>
<dbReference type="Pfam" id="PF02752">
    <property type="entry name" value="Arrestin_C"/>
    <property type="match status" value="1"/>
</dbReference>
<feature type="region of interest" description="Disordered" evidence="1">
    <location>
        <begin position="712"/>
        <end position="738"/>
    </location>
</feature>
<feature type="region of interest" description="Disordered" evidence="1">
    <location>
        <begin position="385"/>
        <end position="490"/>
    </location>
</feature>
<dbReference type="OrthoDB" id="4001642at2759"/>
<keyword evidence="4" id="KW-1185">Reference proteome</keyword>
<evidence type="ECO:0000256" key="1">
    <source>
        <dbReference type="SAM" id="MobiDB-lite"/>
    </source>
</evidence>
<feature type="region of interest" description="Disordered" evidence="1">
    <location>
        <begin position="514"/>
        <end position="551"/>
    </location>
</feature>
<dbReference type="SUPFAM" id="SSF81296">
    <property type="entry name" value="E set domains"/>
    <property type="match status" value="1"/>
</dbReference>
<feature type="compositionally biased region" description="Pro residues" evidence="1">
    <location>
        <begin position="857"/>
        <end position="872"/>
    </location>
</feature>
<dbReference type="InterPro" id="IPR014752">
    <property type="entry name" value="Arrestin-like_C"/>
</dbReference>
<reference evidence="3" key="1">
    <citation type="submission" date="2020-11" db="EMBL/GenBank/DDBJ databases">
        <authorList>
            <consortium name="DOE Joint Genome Institute"/>
            <person name="Ahrendt S."/>
            <person name="Riley R."/>
            <person name="Andreopoulos W."/>
            <person name="Labutti K."/>
            <person name="Pangilinan J."/>
            <person name="Ruiz-Duenas F.J."/>
            <person name="Barrasa J.M."/>
            <person name="Sanchez-Garcia M."/>
            <person name="Camarero S."/>
            <person name="Miyauchi S."/>
            <person name="Serrano A."/>
            <person name="Linde D."/>
            <person name="Babiker R."/>
            <person name="Drula E."/>
            <person name="Ayuso-Fernandez I."/>
            <person name="Pacheco R."/>
            <person name="Padilla G."/>
            <person name="Ferreira P."/>
            <person name="Barriuso J."/>
            <person name="Kellner H."/>
            <person name="Castanera R."/>
            <person name="Alfaro M."/>
            <person name="Ramirez L."/>
            <person name="Pisabarro A.G."/>
            <person name="Kuo A."/>
            <person name="Tritt A."/>
            <person name="Lipzen A."/>
            <person name="He G."/>
            <person name="Yan M."/>
            <person name="Ng V."/>
            <person name="Cullen D."/>
            <person name="Martin F."/>
            <person name="Rosso M.-N."/>
            <person name="Henrissat B."/>
            <person name="Hibbett D."/>
            <person name="Martinez A.T."/>
            <person name="Grigoriev I.V."/>
        </authorList>
    </citation>
    <scope>NUCLEOTIDE SEQUENCE</scope>
    <source>
        <strain evidence="3">CBS 506.95</strain>
    </source>
</reference>
<dbReference type="PANTHER" id="PTHR36419:SF1">
    <property type="entry name" value="RHO1 GEF LOCALIZING PROTEIN 1"/>
    <property type="match status" value="1"/>
</dbReference>
<feature type="domain" description="Arrestin C-terminal-like" evidence="2">
    <location>
        <begin position="184"/>
        <end position="315"/>
    </location>
</feature>
<evidence type="ECO:0000313" key="3">
    <source>
        <dbReference type="EMBL" id="KAF9532758.1"/>
    </source>
</evidence>
<dbReference type="GO" id="GO:0000935">
    <property type="term" value="C:division septum"/>
    <property type="evidence" value="ECO:0007669"/>
    <property type="project" value="TreeGrafter"/>
</dbReference>
<feature type="compositionally biased region" description="Polar residues" evidence="1">
    <location>
        <begin position="907"/>
        <end position="916"/>
    </location>
</feature>
<feature type="compositionally biased region" description="Basic and acidic residues" evidence="1">
    <location>
        <begin position="796"/>
        <end position="810"/>
    </location>
</feature>
<dbReference type="Gene3D" id="2.60.40.640">
    <property type="match status" value="1"/>
</dbReference>
<dbReference type="InterPro" id="IPR011022">
    <property type="entry name" value="Arrestin_C-like"/>
</dbReference>
<feature type="compositionally biased region" description="Polar residues" evidence="1">
    <location>
        <begin position="412"/>
        <end position="430"/>
    </location>
</feature>
<feature type="compositionally biased region" description="Pro residues" evidence="1">
    <location>
        <begin position="934"/>
        <end position="944"/>
    </location>
</feature>
<accession>A0A9P6JUA3</accession>
<dbReference type="AlphaFoldDB" id="A0A9P6JUA3"/>
<dbReference type="EMBL" id="MU157830">
    <property type="protein sequence ID" value="KAF9532758.1"/>
    <property type="molecule type" value="Genomic_DNA"/>
</dbReference>
<gene>
    <name evidence="3" type="ORF">CPB83DRAFT_580351</name>
</gene>
<dbReference type="Proteomes" id="UP000807306">
    <property type="component" value="Unassembled WGS sequence"/>
</dbReference>
<feature type="compositionally biased region" description="Low complexity" evidence="1">
    <location>
        <begin position="917"/>
        <end position="929"/>
    </location>
</feature>
<proteinExistence type="predicted"/>
<feature type="compositionally biased region" description="Basic and acidic residues" evidence="1">
    <location>
        <begin position="885"/>
        <end position="906"/>
    </location>
</feature>
<dbReference type="InterPro" id="IPR014756">
    <property type="entry name" value="Ig_E-set"/>
</dbReference>
<feature type="compositionally biased region" description="Pro residues" evidence="1">
    <location>
        <begin position="769"/>
        <end position="789"/>
    </location>
</feature>
<organism evidence="3 4">
    <name type="scientific">Crepidotus variabilis</name>
    <dbReference type="NCBI Taxonomy" id="179855"/>
    <lineage>
        <taxon>Eukaryota</taxon>
        <taxon>Fungi</taxon>
        <taxon>Dikarya</taxon>
        <taxon>Basidiomycota</taxon>
        <taxon>Agaricomycotina</taxon>
        <taxon>Agaricomycetes</taxon>
        <taxon>Agaricomycetidae</taxon>
        <taxon>Agaricales</taxon>
        <taxon>Agaricineae</taxon>
        <taxon>Crepidotaceae</taxon>
        <taxon>Crepidotus</taxon>
    </lineage>
</organism>
<dbReference type="PANTHER" id="PTHR36419">
    <property type="entry name" value="ARRESTIN FAMILY PROTEIN 1"/>
    <property type="match status" value="1"/>
</dbReference>
<feature type="compositionally biased region" description="Pro residues" evidence="1">
    <location>
        <begin position="714"/>
        <end position="731"/>
    </location>
</feature>
<protein>
    <recommendedName>
        <fullName evidence="2">Arrestin C-terminal-like domain-containing protein</fullName>
    </recommendedName>
</protein>
<feature type="compositionally biased region" description="Polar residues" evidence="1">
    <location>
        <begin position="825"/>
        <end position="849"/>
    </location>
</feature>
<feature type="compositionally biased region" description="Low complexity" evidence="1">
    <location>
        <begin position="539"/>
        <end position="549"/>
    </location>
</feature>
<feature type="compositionally biased region" description="Polar residues" evidence="1">
    <location>
        <begin position="451"/>
        <end position="489"/>
    </location>
</feature>
<feature type="compositionally biased region" description="Low complexity" evidence="1">
    <location>
        <begin position="974"/>
        <end position="985"/>
    </location>
</feature>